<name>A0ABR9ID67_9PSEU</name>
<keyword evidence="1" id="KW-0472">Membrane</keyword>
<protein>
    <recommendedName>
        <fullName evidence="4">ABC transporter permease</fullName>
    </recommendedName>
</protein>
<feature type="transmembrane region" description="Helical" evidence="1">
    <location>
        <begin position="153"/>
        <end position="172"/>
    </location>
</feature>
<comment type="caution">
    <text evidence="2">The sequence shown here is derived from an EMBL/GenBank/DDBJ whole genome shotgun (WGS) entry which is preliminary data.</text>
</comment>
<dbReference type="Proteomes" id="UP000631670">
    <property type="component" value="Unassembled WGS sequence"/>
</dbReference>
<feature type="transmembrane region" description="Helical" evidence="1">
    <location>
        <begin position="75"/>
        <end position="96"/>
    </location>
</feature>
<keyword evidence="1" id="KW-0812">Transmembrane</keyword>
<evidence type="ECO:0000313" key="2">
    <source>
        <dbReference type="EMBL" id="MBE1500902.1"/>
    </source>
</evidence>
<evidence type="ECO:0000313" key="3">
    <source>
        <dbReference type="Proteomes" id="UP000631670"/>
    </source>
</evidence>
<dbReference type="RefSeq" id="WP_143265144.1">
    <property type="nucleotide sequence ID" value="NZ_JADBEG010000001.1"/>
</dbReference>
<feature type="transmembrane region" description="Helical" evidence="1">
    <location>
        <begin position="116"/>
        <end position="146"/>
    </location>
</feature>
<dbReference type="EMBL" id="JADBEG010000001">
    <property type="protein sequence ID" value="MBE1500902.1"/>
    <property type="molecule type" value="Genomic_DNA"/>
</dbReference>
<sequence length="261" mass="27714">MGGEVPRPIDAAMAVQWLARHGVVVGTPVPLLSLRLGVRERLRTKHPGVGLAVGLVIAFVNTFGMEFAHEAFGDLAVGSGFILGALVVLAQVWRWVTVRESDRPAAALVRPAARPALSWTLGLLGGWYLASVVVAYAGGLVLFLALASSAAPFWLGLLALGAVQSGFVWWSVLREPVVAVDPASFMVDAVLRVEDAHSYAAPAVLPYLACGDLLFAVPVPPSSRPAVVAYAVLAVGTQVVGWVLHRRRSRVLRPNLEVVPR</sequence>
<keyword evidence="1" id="KW-1133">Transmembrane helix</keyword>
<accession>A0ABR9ID67</accession>
<proteinExistence type="predicted"/>
<feature type="transmembrane region" description="Helical" evidence="1">
    <location>
        <begin position="227"/>
        <end position="244"/>
    </location>
</feature>
<gene>
    <name evidence="2" type="ORF">H4696_008002</name>
</gene>
<evidence type="ECO:0000256" key="1">
    <source>
        <dbReference type="SAM" id="Phobius"/>
    </source>
</evidence>
<keyword evidence="3" id="KW-1185">Reference proteome</keyword>
<organism evidence="2 3">
    <name type="scientific">Amycolatopsis lexingtonensis</name>
    <dbReference type="NCBI Taxonomy" id="218822"/>
    <lineage>
        <taxon>Bacteria</taxon>
        <taxon>Bacillati</taxon>
        <taxon>Actinomycetota</taxon>
        <taxon>Actinomycetes</taxon>
        <taxon>Pseudonocardiales</taxon>
        <taxon>Pseudonocardiaceae</taxon>
        <taxon>Amycolatopsis</taxon>
    </lineage>
</organism>
<feature type="transmembrane region" description="Helical" evidence="1">
    <location>
        <begin position="49"/>
        <end position="68"/>
    </location>
</feature>
<evidence type="ECO:0008006" key="4">
    <source>
        <dbReference type="Google" id="ProtNLM"/>
    </source>
</evidence>
<reference evidence="2 3" key="1">
    <citation type="submission" date="2020-10" db="EMBL/GenBank/DDBJ databases">
        <title>Sequencing the genomes of 1000 actinobacteria strains.</title>
        <authorList>
            <person name="Klenk H.-P."/>
        </authorList>
    </citation>
    <scope>NUCLEOTIDE SEQUENCE [LARGE SCALE GENOMIC DNA]</scope>
    <source>
        <strain evidence="2 3">DSM 44653</strain>
    </source>
</reference>